<dbReference type="PIRSF" id="PIRSF005419">
    <property type="entry name" value="FlhA"/>
    <property type="match status" value="1"/>
</dbReference>
<dbReference type="PANTHER" id="PTHR30161">
    <property type="entry name" value="FLAGELLAR EXPORT PROTEIN, MEMBRANE FLHA SUBUNIT-RELATED"/>
    <property type="match status" value="1"/>
</dbReference>
<reference evidence="3" key="1">
    <citation type="journal article" date="2014" name="Int. J. Syst. Evol. Microbiol.">
        <title>Complete genome sequence of Corynebacterium casei LMG S-19264T (=DSM 44701T), isolated from a smear-ripened cheese.</title>
        <authorList>
            <consortium name="US DOE Joint Genome Institute (JGI-PGF)"/>
            <person name="Walter F."/>
            <person name="Albersmeier A."/>
            <person name="Kalinowski J."/>
            <person name="Ruckert C."/>
        </authorList>
    </citation>
    <scope>NUCLEOTIDE SEQUENCE</scope>
    <source>
        <strain evidence="3">CGMCC 1.15725</strain>
    </source>
</reference>
<gene>
    <name evidence="3" type="primary">bcrD</name>
    <name evidence="3" type="ORF">GCM10011611_08650</name>
</gene>
<dbReference type="InterPro" id="IPR042193">
    <property type="entry name" value="FHIPEP_3"/>
</dbReference>
<evidence type="ECO:0000256" key="1">
    <source>
        <dbReference type="SAM" id="MobiDB-lite"/>
    </source>
</evidence>
<feature type="transmembrane region" description="Helical" evidence="2">
    <location>
        <begin position="259"/>
        <end position="279"/>
    </location>
</feature>
<dbReference type="AlphaFoldDB" id="A0A8J2YQ45"/>
<dbReference type="InterPro" id="IPR025505">
    <property type="entry name" value="FHIPEP_CS"/>
</dbReference>
<dbReference type="Gene3D" id="3.40.50.12790">
    <property type="entry name" value="FHIPEP family, domain 4"/>
    <property type="match status" value="1"/>
</dbReference>
<keyword evidence="2" id="KW-1133">Transmembrane helix</keyword>
<keyword evidence="4" id="KW-1185">Reference proteome</keyword>
<feature type="transmembrane region" description="Helical" evidence="2">
    <location>
        <begin position="33"/>
        <end position="52"/>
    </location>
</feature>
<evidence type="ECO:0000256" key="2">
    <source>
        <dbReference type="SAM" id="Phobius"/>
    </source>
</evidence>
<dbReference type="Gene3D" id="1.10.8.540">
    <property type="entry name" value="FHIPEP family, domain 3"/>
    <property type="match status" value="1"/>
</dbReference>
<sequence length="673" mass="70981">MTVDSFSSIGSPAIRGGRGVAALAAKLGLRGDLAIVTLVVIAIAIMILPLPQPLIDTLIAWNIGASALVLMVSLYLDRPTKFSTLPATILIATLLRLATEVAVTRLVLVEADAGNIVRAFGEFVVAGNVVVGLATFLIITVVQFIVITKGSERVAEVAARFSLDALPGKQMSIDSDLRAGDISQDEARRQRHLLSQESQLFGAMDGAMKFVKGDAIAGLVIVVINLIGGIAVGCLQHHMPIGEAIQTYSLLTVGDGLVAQIPALLISFAAGTVVTRVAAEQPRDLGTDIVRQVVREPRALIVTATVLVLLSAVPGFPTAIFLLLAAGAGAGALSLRRRQALATERSAEAEPATPVPELEAPPSEGPVLMALSPDLAVRLDLALLGRRLAERQAALAERFGIELPRPAVRPDPSLNGTAFRLDIDDVPAAGGTLDQTDEGLETLPSAMARAITGALEHFMGVQEARRLLNAAEADYGDLVQEVQRVASIATIADVFRRLLDEGVALRPLKLILGALVEAGTRDQEAGLLVERARAALRRQICHAHADAKGVLRVIILEREAEDLVRTSIRQTSAGPSLRLTDEALTALVDGVRGHLEAAPDDGPRPVLLASFDIRRLLRGLLVRQELPLAVLSYQELSRDVSVRSLGFVNCGGVAVPPGGLHLIETGESANAAE</sequence>
<dbReference type="Pfam" id="PF00771">
    <property type="entry name" value="FHIPEP"/>
    <property type="match status" value="2"/>
</dbReference>
<dbReference type="InterPro" id="IPR001712">
    <property type="entry name" value="T3SS_FHIPEP"/>
</dbReference>
<keyword evidence="2" id="KW-0812">Transmembrane</keyword>
<feature type="transmembrane region" description="Helical" evidence="2">
    <location>
        <begin position="300"/>
        <end position="333"/>
    </location>
</feature>
<dbReference type="PROSITE" id="PS00994">
    <property type="entry name" value="FHIPEP"/>
    <property type="match status" value="1"/>
</dbReference>
<dbReference type="InterPro" id="IPR042196">
    <property type="entry name" value="FHIPEP_4"/>
</dbReference>
<dbReference type="PRINTS" id="PR00949">
    <property type="entry name" value="TYPE3IMAPROT"/>
</dbReference>
<proteinExistence type="predicted"/>
<dbReference type="GO" id="GO:0005886">
    <property type="term" value="C:plasma membrane"/>
    <property type="evidence" value="ECO:0007669"/>
    <property type="project" value="TreeGrafter"/>
</dbReference>
<reference evidence="3" key="2">
    <citation type="submission" date="2020-09" db="EMBL/GenBank/DDBJ databases">
        <authorList>
            <person name="Sun Q."/>
            <person name="Zhou Y."/>
        </authorList>
    </citation>
    <scope>NUCLEOTIDE SEQUENCE</scope>
    <source>
        <strain evidence="3">CGMCC 1.15725</strain>
    </source>
</reference>
<dbReference type="PANTHER" id="PTHR30161:SF2">
    <property type="entry name" value="INVASION PROTEIN INVA"/>
    <property type="match status" value="1"/>
</dbReference>
<feature type="region of interest" description="Disordered" evidence="1">
    <location>
        <begin position="344"/>
        <end position="363"/>
    </location>
</feature>
<accession>A0A8J2YQ45</accession>
<comment type="caution">
    <text evidence="3">The sequence shown here is derived from an EMBL/GenBank/DDBJ whole genome shotgun (WGS) entry which is preliminary data.</text>
</comment>
<feature type="transmembrane region" description="Helical" evidence="2">
    <location>
        <begin position="216"/>
        <end position="239"/>
    </location>
</feature>
<feature type="transmembrane region" description="Helical" evidence="2">
    <location>
        <begin position="58"/>
        <end position="76"/>
    </location>
</feature>
<dbReference type="EMBL" id="BMJQ01000002">
    <property type="protein sequence ID" value="GGF05414.1"/>
    <property type="molecule type" value="Genomic_DNA"/>
</dbReference>
<name>A0A8J2YQ45_9PROT</name>
<protein>
    <submittedName>
        <fullName evidence="3">EscV/YscV/HrcV family type III secretion system export apparatus protein</fullName>
    </submittedName>
</protein>
<dbReference type="Proteomes" id="UP000646365">
    <property type="component" value="Unassembled WGS sequence"/>
</dbReference>
<feature type="transmembrane region" description="Helical" evidence="2">
    <location>
        <begin position="88"/>
        <end position="108"/>
    </location>
</feature>
<dbReference type="RefSeq" id="WP_189042885.1">
    <property type="nucleotide sequence ID" value="NZ_BMJQ01000002.1"/>
</dbReference>
<keyword evidence="2" id="KW-0472">Membrane</keyword>
<evidence type="ECO:0000313" key="3">
    <source>
        <dbReference type="EMBL" id="GGF05414.1"/>
    </source>
</evidence>
<organism evidence="3 4">
    <name type="scientific">Aliidongia dinghuensis</name>
    <dbReference type="NCBI Taxonomy" id="1867774"/>
    <lineage>
        <taxon>Bacteria</taxon>
        <taxon>Pseudomonadati</taxon>
        <taxon>Pseudomonadota</taxon>
        <taxon>Alphaproteobacteria</taxon>
        <taxon>Rhodospirillales</taxon>
        <taxon>Dongiaceae</taxon>
        <taxon>Aliidongia</taxon>
    </lineage>
</organism>
<dbReference type="GO" id="GO:0009306">
    <property type="term" value="P:protein secretion"/>
    <property type="evidence" value="ECO:0007669"/>
    <property type="project" value="InterPro"/>
</dbReference>
<feature type="transmembrane region" description="Helical" evidence="2">
    <location>
        <begin position="123"/>
        <end position="146"/>
    </location>
</feature>
<evidence type="ECO:0000313" key="4">
    <source>
        <dbReference type="Proteomes" id="UP000646365"/>
    </source>
</evidence>